<dbReference type="eggNOG" id="KOG0614">
    <property type="taxonomic scope" value="Eukaryota"/>
</dbReference>
<feature type="domain" description="Cyclic nucleotide-binding" evidence="15">
    <location>
        <begin position="13"/>
        <end position="135"/>
    </location>
</feature>
<evidence type="ECO:0000256" key="1">
    <source>
        <dbReference type="ARBA" id="ARBA00006352"/>
    </source>
</evidence>
<dbReference type="SMART" id="SM00100">
    <property type="entry name" value="cNMP"/>
    <property type="match status" value="2"/>
</dbReference>
<keyword evidence="4" id="KW-0140">cGMP</keyword>
<evidence type="ECO:0000256" key="7">
    <source>
        <dbReference type="ARBA" id="ARBA00022741"/>
    </source>
</evidence>
<evidence type="ECO:0000256" key="2">
    <source>
        <dbReference type="ARBA" id="ARBA00012428"/>
    </source>
</evidence>
<evidence type="ECO:0000259" key="15">
    <source>
        <dbReference type="PROSITE" id="PS50042"/>
    </source>
</evidence>
<dbReference type="FunFam" id="3.30.200.20:FF:000042">
    <property type="entry name" value="Aurora kinase A"/>
    <property type="match status" value="1"/>
</dbReference>
<dbReference type="SUPFAM" id="SSF56112">
    <property type="entry name" value="Protein kinase-like (PK-like)"/>
    <property type="match status" value="1"/>
</dbReference>
<dbReference type="InParanoid" id="B8BYZ1"/>
<dbReference type="KEGG" id="tps:THAPSDRAFT_33389"/>
<keyword evidence="8" id="KW-0418">Kinase</keyword>
<dbReference type="InterPro" id="IPR018488">
    <property type="entry name" value="cNMP-bd_CS"/>
</dbReference>
<dbReference type="PROSITE" id="PS51285">
    <property type="entry name" value="AGC_KINASE_CTER"/>
    <property type="match status" value="1"/>
</dbReference>
<feature type="domain" description="Cyclic nucleotide-binding" evidence="15">
    <location>
        <begin position="143"/>
        <end position="237"/>
    </location>
</feature>
<keyword evidence="3" id="KW-0723">Serine/threonine-protein kinase</keyword>
<dbReference type="InterPro" id="IPR008271">
    <property type="entry name" value="Ser/Thr_kinase_AS"/>
</dbReference>
<dbReference type="PROSITE" id="PS00889">
    <property type="entry name" value="CNMP_BINDING_2"/>
    <property type="match status" value="1"/>
</dbReference>
<dbReference type="PROSITE" id="PS50011">
    <property type="entry name" value="PROTEIN_KINASE_DOM"/>
    <property type="match status" value="1"/>
</dbReference>
<comment type="catalytic activity">
    <reaction evidence="11">
        <text>L-threonyl-[protein] + ATP = O-phospho-L-threonyl-[protein] + ADP + H(+)</text>
        <dbReference type="Rhea" id="RHEA:46608"/>
        <dbReference type="Rhea" id="RHEA-COMP:11060"/>
        <dbReference type="Rhea" id="RHEA-COMP:11605"/>
        <dbReference type="ChEBI" id="CHEBI:15378"/>
        <dbReference type="ChEBI" id="CHEBI:30013"/>
        <dbReference type="ChEBI" id="CHEBI:30616"/>
        <dbReference type="ChEBI" id="CHEBI:61977"/>
        <dbReference type="ChEBI" id="CHEBI:456216"/>
        <dbReference type="EC" id="2.7.11.12"/>
    </reaction>
</comment>
<evidence type="ECO:0000256" key="13">
    <source>
        <dbReference type="PROSITE-ProRule" id="PRU10141"/>
    </source>
</evidence>
<feature type="non-terminal residue" evidence="17">
    <location>
        <position position="1"/>
    </location>
</feature>
<dbReference type="PANTHER" id="PTHR24353">
    <property type="entry name" value="CYCLIC NUCLEOTIDE-DEPENDENT PROTEIN KINASE"/>
    <property type="match status" value="1"/>
</dbReference>
<dbReference type="GO" id="GO:0030553">
    <property type="term" value="F:cGMP binding"/>
    <property type="evidence" value="ECO:0007669"/>
    <property type="project" value="UniProtKB-KW"/>
</dbReference>
<dbReference type="Gene3D" id="1.10.510.10">
    <property type="entry name" value="Transferase(Phosphotransferase) domain 1"/>
    <property type="match status" value="1"/>
</dbReference>
<dbReference type="InterPro" id="IPR018490">
    <property type="entry name" value="cNMP-bd_dom_sf"/>
</dbReference>
<dbReference type="EMBL" id="CM000641">
    <property type="protein sequence ID" value="EED93256.1"/>
    <property type="molecule type" value="Genomic_DNA"/>
</dbReference>
<dbReference type="FunCoup" id="B8BYZ1">
    <property type="interactions" value="1"/>
</dbReference>
<evidence type="ECO:0000256" key="5">
    <source>
        <dbReference type="ARBA" id="ARBA00022553"/>
    </source>
</evidence>
<evidence type="ECO:0000256" key="6">
    <source>
        <dbReference type="ARBA" id="ARBA00022679"/>
    </source>
</evidence>
<dbReference type="PROSITE" id="PS00107">
    <property type="entry name" value="PROTEIN_KINASE_ATP"/>
    <property type="match status" value="1"/>
</dbReference>
<gene>
    <name evidence="17" type="ORF">THAPSDRAFT_33389</name>
</gene>
<dbReference type="CDD" id="cd00038">
    <property type="entry name" value="CAP_ED"/>
    <property type="match status" value="2"/>
</dbReference>
<dbReference type="Pfam" id="PF00027">
    <property type="entry name" value="cNMP_binding"/>
    <property type="match status" value="2"/>
</dbReference>
<dbReference type="GO" id="GO:0005524">
    <property type="term" value="F:ATP binding"/>
    <property type="evidence" value="ECO:0007669"/>
    <property type="project" value="UniProtKB-UniRule"/>
</dbReference>
<dbReference type="PaxDb" id="35128-Thaps33389"/>
<evidence type="ECO:0000256" key="3">
    <source>
        <dbReference type="ARBA" id="ARBA00022527"/>
    </source>
</evidence>
<dbReference type="GeneID" id="7452647"/>
<dbReference type="PROSITE" id="PS00108">
    <property type="entry name" value="PROTEIN_KINASE_ST"/>
    <property type="match status" value="1"/>
</dbReference>
<evidence type="ECO:0000256" key="12">
    <source>
        <dbReference type="ARBA" id="ARBA00047462"/>
    </source>
</evidence>
<comment type="similarity">
    <text evidence="1">Belongs to the protein kinase superfamily. AGC Ser/Thr protein kinase family. cGMP subfamily.</text>
</comment>
<dbReference type="InterPro" id="IPR017441">
    <property type="entry name" value="Protein_kinase_ATP_BS"/>
</dbReference>
<feature type="non-terminal residue" evidence="17">
    <location>
        <position position="560"/>
    </location>
</feature>
<dbReference type="InterPro" id="IPR000595">
    <property type="entry name" value="cNMP-bd_dom"/>
</dbReference>
<keyword evidence="10" id="KW-0142">cGMP-binding</keyword>
<feature type="domain" description="Protein kinase" evidence="14">
    <location>
        <begin position="278"/>
        <end position="535"/>
    </location>
</feature>
<dbReference type="OMA" id="FYCTTSD"/>
<dbReference type="PRINTS" id="PR00103">
    <property type="entry name" value="CAMPKINASE"/>
</dbReference>
<dbReference type="Gene3D" id="3.30.200.20">
    <property type="entry name" value="Phosphorylase Kinase, domain 1"/>
    <property type="match status" value="1"/>
</dbReference>
<dbReference type="InterPro" id="IPR000719">
    <property type="entry name" value="Prot_kinase_dom"/>
</dbReference>
<dbReference type="PROSITE" id="PS00888">
    <property type="entry name" value="CNMP_BINDING_1"/>
    <property type="match status" value="1"/>
</dbReference>
<evidence type="ECO:0000256" key="10">
    <source>
        <dbReference type="ARBA" id="ARBA00022992"/>
    </source>
</evidence>
<accession>B8BYZ1</accession>
<dbReference type="Proteomes" id="UP000001449">
    <property type="component" value="Chromosome 4"/>
</dbReference>
<name>B8BYZ1_THAPS</name>
<keyword evidence="18" id="KW-1185">Reference proteome</keyword>
<organism evidence="17 18">
    <name type="scientific">Thalassiosira pseudonana</name>
    <name type="common">Marine diatom</name>
    <name type="synonym">Cyclotella nana</name>
    <dbReference type="NCBI Taxonomy" id="35128"/>
    <lineage>
        <taxon>Eukaryota</taxon>
        <taxon>Sar</taxon>
        <taxon>Stramenopiles</taxon>
        <taxon>Ochrophyta</taxon>
        <taxon>Bacillariophyta</taxon>
        <taxon>Coscinodiscophyceae</taxon>
        <taxon>Thalassiosirophycidae</taxon>
        <taxon>Thalassiosirales</taxon>
        <taxon>Thalassiosiraceae</taxon>
        <taxon>Thalassiosira</taxon>
    </lineage>
</organism>
<dbReference type="SMART" id="SM00220">
    <property type="entry name" value="S_TKc"/>
    <property type="match status" value="1"/>
</dbReference>
<keyword evidence="9 13" id="KW-0067">ATP-binding</keyword>
<dbReference type="FunFam" id="1.10.510.10:FF:000048">
    <property type="entry name" value="Protein kinase C"/>
    <property type="match status" value="1"/>
</dbReference>
<evidence type="ECO:0000256" key="4">
    <source>
        <dbReference type="ARBA" id="ARBA00022535"/>
    </source>
</evidence>
<dbReference type="HOGENOM" id="CLU_000288_73_2_1"/>
<evidence type="ECO:0000313" key="18">
    <source>
        <dbReference type="Proteomes" id="UP000001449"/>
    </source>
</evidence>
<dbReference type="AlphaFoldDB" id="B8BYZ1"/>
<dbReference type="SUPFAM" id="SSF51206">
    <property type="entry name" value="cAMP-binding domain-like"/>
    <property type="match status" value="2"/>
</dbReference>
<dbReference type="PANTHER" id="PTHR24353:SF147">
    <property type="entry name" value="CGMP-DEPENDENT SERINE_THREONIN PROTEIN KINASE-RELATED"/>
    <property type="match status" value="1"/>
</dbReference>
<keyword evidence="6" id="KW-0808">Transferase</keyword>
<feature type="domain" description="AGC-kinase C-terminal" evidence="16">
    <location>
        <begin position="536"/>
        <end position="560"/>
    </location>
</feature>
<comment type="catalytic activity">
    <reaction evidence="12">
        <text>L-seryl-[protein] + ATP = O-phospho-L-seryl-[protein] + ADP + H(+)</text>
        <dbReference type="Rhea" id="RHEA:17989"/>
        <dbReference type="Rhea" id="RHEA-COMP:9863"/>
        <dbReference type="Rhea" id="RHEA-COMP:11604"/>
        <dbReference type="ChEBI" id="CHEBI:15378"/>
        <dbReference type="ChEBI" id="CHEBI:29999"/>
        <dbReference type="ChEBI" id="CHEBI:30616"/>
        <dbReference type="ChEBI" id="CHEBI:83421"/>
        <dbReference type="ChEBI" id="CHEBI:456216"/>
        <dbReference type="EC" id="2.7.11.12"/>
    </reaction>
</comment>
<proteinExistence type="inferred from homology"/>
<dbReference type="InterPro" id="IPR000961">
    <property type="entry name" value="AGC-kinase_C"/>
</dbReference>
<dbReference type="STRING" id="35128.B8BYZ1"/>
<feature type="binding site" evidence="13">
    <location>
        <position position="317"/>
    </location>
    <ligand>
        <name>ATP</name>
        <dbReference type="ChEBI" id="CHEBI:30616"/>
    </ligand>
</feature>
<dbReference type="PROSITE" id="PS50042">
    <property type="entry name" value="CNMP_BINDING_3"/>
    <property type="match status" value="2"/>
</dbReference>
<dbReference type="GO" id="GO:0004692">
    <property type="term" value="F:cGMP-dependent protein kinase activity"/>
    <property type="evidence" value="ECO:0007669"/>
    <property type="project" value="UniProtKB-EC"/>
</dbReference>
<dbReference type="GO" id="GO:0007165">
    <property type="term" value="P:signal transduction"/>
    <property type="evidence" value="ECO:0000318"/>
    <property type="project" value="GO_Central"/>
</dbReference>
<evidence type="ECO:0000256" key="9">
    <source>
        <dbReference type="ARBA" id="ARBA00022840"/>
    </source>
</evidence>
<evidence type="ECO:0000259" key="16">
    <source>
        <dbReference type="PROSITE" id="PS51285"/>
    </source>
</evidence>
<protein>
    <recommendedName>
        <fullName evidence="2">cGMP-dependent protein kinase</fullName>
        <ecNumber evidence="2">2.7.11.12</ecNumber>
    </recommendedName>
</protein>
<dbReference type="RefSeq" id="XP_002289719.1">
    <property type="nucleotide sequence ID" value="XM_002289683.1"/>
</dbReference>
<dbReference type="Gene3D" id="2.60.120.10">
    <property type="entry name" value="Jelly Rolls"/>
    <property type="match status" value="2"/>
</dbReference>
<sequence length="560" mass="63523">KALIHDAIKPNVLFENDYEDELVELIDLFKPVNVKKGECIIKQGEQGDNFYVVEYGELSIFVTVGDSYKSEVKVGGYSVGSAFGELALIFDSPRAATIKATTDCKLWTLERLAYRGLIGQIRFRQREEKLDFLRHCKFQERSFMDVFDGSQIEDLSIAIKTDQYEQGGVILREGEMNDTLYVVRSGVVSYAKGKIEEMQAFGANALLKSSPSHHTYTAETAVVVYYLTRKDLETMVGQLQDCLDGKSVSRSMIKNSSKRTIKTSMTMDQRYNLNLEDLKFFNKLGKGAFGTVMLVQSKQNKKVFALKALSKDRIVKKGQAEHVLNEFRIMKECDHPNILGMHCAMQDKKYLYFLLDLQPGGELMSYLIKHRRFTEDVTRFYAASVILAFEQLHSIMIAYRDLKPENVVLDKNGFGILVDFGLAKEIDEGQTFTFCGTPDYLAPEIIRGTGHDWAVDYWCLGVFLFELTNGCAPFVASNQSRRTRKILKGYEFVKVPSHFSGALRDLVASLLENDQVRRLGRTQGGIQAIKNHRFFAGFDWEGLLENRLTAPLEPNIPSDI</sequence>
<reference evidence="17 18" key="1">
    <citation type="journal article" date="2004" name="Science">
        <title>The genome of the diatom Thalassiosira pseudonana: ecology, evolution, and metabolism.</title>
        <authorList>
            <person name="Armbrust E.V."/>
            <person name="Berges J.A."/>
            <person name="Bowler C."/>
            <person name="Green B.R."/>
            <person name="Martinez D."/>
            <person name="Putnam N.H."/>
            <person name="Zhou S."/>
            <person name="Allen A.E."/>
            <person name="Apt K.E."/>
            <person name="Bechner M."/>
            <person name="Brzezinski M.A."/>
            <person name="Chaal B.K."/>
            <person name="Chiovitti A."/>
            <person name="Davis A.K."/>
            <person name="Demarest M.S."/>
            <person name="Detter J.C."/>
            <person name="Glavina T."/>
            <person name="Goodstein D."/>
            <person name="Hadi M.Z."/>
            <person name="Hellsten U."/>
            <person name="Hildebrand M."/>
            <person name="Jenkins B.D."/>
            <person name="Jurka J."/>
            <person name="Kapitonov V.V."/>
            <person name="Kroger N."/>
            <person name="Lau W.W."/>
            <person name="Lane T.W."/>
            <person name="Larimer F.W."/>
            <person name="Lippmeier J.C."/>
            <person name="Lucas S."/>
            <person name="Medina M."/>
            <person name="Montsant A."/>
            <person name="Obornik M."/>
            <person name="Parker M.S."/>
            <person name="Palenik B."/>
            <person name="Pazour G.J."/>
            <person name="Richardson P.M."/>
            <person name="Rynearson T.A."/>
            <person name="Saito M.A."/>
            <person name="Schwartz D.C."/>
            <person name="Thamatrakoln K."/>
            <person name="Valentin K."/>
            <person name="Vardi A."/>
            <person name="Wilkerson F.P."/>
            <person name="Rokhsar D.S."/>
        </authorList>
    </citation>
    <scope>NUCLEOTIDE SEQUENCE [LARGE SCALE GENOMIC DNA]</scope>
    <source>
        <strain evidence="17 18">CCMP1335</strain>
    </source>
</reference>
<evidence type="ECO:0000313" key="17">
    <source>
        <dbReference type="EMBL" id="EED93256.1"/>
    </source>
</evidence>
<evidence type="ECO:0000259" key="14">
    <source>
        <dbReference type="PROSITE" id="PS50011"/>
    </source>
</evidence>
<dbReference type="InterPro" id="IPR014710">
    <property type="entry name" value="RmlC-like_jellyroll"/>
</dbReference>
<evidence type="ECO:0000256" key="8">
    <source>
        <dbReference type="ARBA" id="ARBA00022777"/>
    </source>
</evidence>
<dbReference type="EC" id="2.7.11.12" evidence="2"/>
<keyword evidence="7 13" id="KW-0547">Nucleotide-binding</keyword>
<dbReference type="InterPro" id="IPR011009">
    <property type="entry name" value="Kinase-like_dom_sf"/>
</dbReference>
<keyword evidence="5" id="KW-0597">Phosphoprotein</keyword>
<evidence type="ECO:0000256" key="11">
    <source>
        <dbReference type="ARBA" id="ARBA00047298"/>
    </source>
</evidence>
<reference evidence="17 18" key="2">
    <citation type="journal article" date="2008" name="Nature">
        <title>The Phaeodactylum genome reveals the evolutionary history of diatom genomes.</title>
        <authorList>
            <person name="Bowler C."/>
            <person name="Allen A.E."/>
            <person name="Badger J.H."/>
            <person name="Grimwood J."/>
            <person name="Jabbari K."/>
            <person name="Kuo A."/>
            <person name="Maheswari U."/>
            <person name="Martens C."/>
            <person name="Maumus F."/>
            <person name="Otillar R.P."/>
            <person name="Rayko E."/>
            <person name="Salamov A."/>
            <person name="Vandepoele K."/>
            <person name="Beszteri B."/>
            <person name="Gruber A."/>
            <person name="Heijde M."/>
            <person name="Katinka M."/>
            <person name="Mock T."/>
            <person name="Valentin K."/>
            <person name="Verret F."/>
            <person name="Berges J.A."/>
            <person name="Brownlee C."/>
            <person name="Cadoret J.P."/>
            <person name="Chiovitti A."/>
            <person name="Choi C.J."/>
            <person name="Coesel S."/>
            <person name="De Martino A."/>
            <person name="Detter J.C."/>
            <person name="Durkin C."/>
            <person name="Falciatore A."/>
            <person name="Fournet J."/>
            <person name="Haruta M."/>
            <person name="Huysman M.J."/>
            <person name="Jenkins B.D."/>
            <person name="Jiroutova K."/>
            <person name="Jorgensen R.E."/>
            <person name="Joubert Y."/>
            <person name="Kaplan A."/>
            <person name="Kroger N."/>
            <person name="Kroth P.G."/>
            <person name="La Roche J."/>
            <person name="Lindquist E."/>
            <person name="Lommer M."/>
            <person name="Martin-Jezequel V."/>
            <person name="Lopez P.J."/>
            <person name="Lucas S."/>
            <person name="Mangogna M."/>
            <person name="McGinnis K."/>
            <person name="Medlin L.K."/>
            <person name="Montsant A."/>
            <person name="Oudot-Le Secq M.P."/>
            <person name="Napoli C."/>
            <person name="Obornik M."/>
            <person name="Parker M.S."/>
            <person name="Petit J.L."/>
            <person name="Porcel B.M."/>
            <person name="Poulsen N."/>
            <person name="Robison M."/>
            <person name="Rychlewski L."/>
            <person name="Rynearson T.A."/>
            <person name="Schmutz J."/>
            <person name="Shapiro H."/>
            <person name="Siaut M."/>
            <person name="Stanley M."/>
            <person name="Sussman M.R."/>
            <person name="Taylor A.R."/>
            <person name="Vardi A."/>
            <person name="von Dassow P."/>
            <person name="Vyverman W."/>
            <person name="Willis A."/>
            <person name="Wyrwicz L.S."/>
            <person name="Rokhsar D.S."/>
            <person name="Weissenbach J."/>
            <person name="Armbrust E.V."/>
            <person name="Green B.R."/>
            <person name="Van de Peer Y."/>
            <person name="Grigoriev I.V."/>
        </authorList>
    </citation>
    <scope>NUCLEOTIDE SEQUENCE [LARGE SCALE GENOMIC DNA]</scope>
    <source>
        <strain evidence="17 18">CCMP1335</strain>
    </source>
</reference>
<dbReference type="Pfam" id="PF00069">
    <property type="entry name" value="Pkinase"/>
    <property type="match status" value="1"/>
</dbReference>